<evidence type="ECO:0000313" key="3">
    <source>
        <dbReference type="Proteomes" id="UP000660680"/>
    </source>
</evidence>
<comment type="caution">
    <text evidence="2">The sequence shown here is derived from an EMBL/GenBank/DDBJ whole genome shotgun (WGS) entry which is preliminary data.</text>
</comment>
<dbReference type="GO" id="GO:0003677">
    <property type="term" value="F:DNA binding"/>
    <property type="evidence" value="ECO:0007669"/>
    <property type="project" value="InterPro"/>
</dbReference>
<accession>A0A918LDU4</accession>
<feature type="domain" description="HTH cro/C1-type" evidence="1">
    <location>
        <begin position="44"/>
        <end position="79"/>
    </location>
</feature>
<gene>
    <name evidence="2" type="ORF">GCM10010171_29130</name>
</gene>
<dbReference type="Proteomes" id="UP000660680">
    <property type="component" value="Unassembled WGS sequence"/>
</dbReference>
<dbReference type="SUPFAM" id="SSF47413">
    <property type="entry name" value="lambda repressor-like DNA-binding domains"/>
    <property type="match status" value="1"/>
</dbReference>
<evidence type="ECO:0000259" key="1">
    <source>
        <dbReference type="PROSITE" id="PS50943"/>
    </source>
</evidence>
<sequence>MELGTGSLAAKLNRLVATVHPAGRGPYTNEEIAAAIRDEQNVELTHSAVSAWRRGTRDNPSFRHLAALAKFFGVPIAYFSDDAESARIDEQLDLMAAWRDSQVRAIAMRAGELSEAGRAALLEMAIRVRDIERAASKPGVTDPATRA</sequence>
<dbReference type="Pfam" id="PF01381">
    <property type="entry name" value="HTH_3"/>
    <property type="match status" value="1"/>
</dbReference>
<reference evidence="2" key="1">
    <citation type="journal article" date="2014" name="Int. J. Syst. Evol. Microbiol.">
        <title>Complete genome sequence of Corynebacterium casei LMG S-19264T (=DSM 44701T), isolated from a smear-ripened cheese.</title>
        <authorList>
            <consortium name="US DOE Joint Genome Institute (JGI-PGF)"/>
            <person name="Walter F."/>
            <person name="Albersmeier A."/>
            <person name="Kalinowski J."/>
            <person name="Ruckert C."/>
        </authorList>
    </citation>
    <scope>NUCLEOTIDE SEQUENCE</scope>
    <source>
        <strain evidence="2">JCM 3276</strain>
    </source>
</reference>
<keyword evidence="3" id="KW-1185">Reference proteome</keyword>
<dbReference type="RefSeq" id="WP_189210937.1">
    <property type="nucleotide sequence ID" value="NZ_BMRB01000002.1"/>
</dbReference>
<dbReference type="EMBL" id="BMRB01000002">
    <property type="protein sequence ID" value="GGS33172.1"/>
    <property type="molecule type" value="Genomic_DNA"/>
</dbReference>
<dbReference type="InterPro" id="IPR010982">
    <property type="entry name" value="Lambda_DNA-bd_dom_sf"/>
</dbReference>
<organism evidence="2 3">
    <name type="scientific">Actinokineospora fastidiosa</name>
    <dbReference type="NCBI Taxonomy" id="1816"/>
    <lineage>
        <taxon>Bacteria</taxon>
        <taxon>Bacillati</taxon>
        <taxon>Actinomycetota</taxon>
        <taxon>Actinomycetes</taxon>
        <taxon>Pseudonocardiales</taxon>
        <taxon>Pseudonocardiaceae</taxon>
        <taxon>Actinokineospora</taxon>
    </lineage>
</organism>
<dbReference type="PROSITE" id="PS50943">
    <property type="entry name" value="HTH_CROC1"/>
    <property type="match status" value="1"/>
</dbReference>
<protein>
    <recommendedName>
        <fullName evidence="1">HTH cro/C1-type domain-containing protein</fullName>
    </recommendedName>
</protein>
<proteinExistence type="predicted"/>
<dbReference type="CDD" id="cd00093">
    <property type="entry name" value="HTH_XRE"/>
    <property type="match status" value="1"/>
</dbReference>
<reference evidence="2" key="2">
    <citation type="submission" date="2020-09" db="EMBL/GenBank/DDBJ databases">
        <authorList>
            <person name="Sun Q."/>
            <person name="Ohkuma M."/>
        </authorList>
    </citation>
    <scope>NUCLEOTIDE SEQUENCE</scope>
    <source>
        <strain evidence="2">JCM 3276</strain>
    </source>
</reference>
<dbReference type="AlphaFoldDB" id="A0A918LDU4"/>
<dbReference type="Gene3D" id="1.10.260.40">
    <property type="entry name" value="lambda repressor-like DNA-binding domains"/>
    <property type="match status" value="1"/>
</dbReference>
<evidence type="ECO:0000313" key="2">
    <source>
        <dbReference type="EMBL" id="GGS33172.1"/>
    </source>
</evidence>
<name>A0A918LDU4_9PSEU</name>
<dbReference type="InterPro" id="IPR001387">
    <property type="entry name" value="Cro/C1-type_HTH"/>
</dbReference>